<accession>A0AAW7Y1V1</accession>
<gene>
    <name evidence="1" type="ORF">Q4568_06995</name>
</gene>
<evidence type="ECO:0000313" key="2">
    <source>
        <dbReference type="Proteomes" id="UP001170624"/>
    </source>
</evidence>
<comment type="caution">
    <text evidence="1">The sequence shown here is derived from an EMBL/GenBank/DDBJ whole genome shotgun (WGS) entry which is preliminary data.</text>
</comment>
<dbReference type="Proteomes" id="UP001170624">
    <property type="component" value="Unassembled WGS sequence"/>
</dbReference>
<dbReference type="EMBL" id="JAUOPU010000005">
    <property type="protein sequence ID" value="MDO6542272.1"/>
    <property type="molecule type" value="Genomic_DNA"/>
</dbReference>
<proteinExistence type="predicted"/>
<organism evidence="1 2">
    <name type="scientific">Photobacterium sanguinicancri</name>
    <dbReference type="NCBI Taxonomy" id="875932"/>
    <lineage>
        <taxon>Bacteria</taxon>
        <taxon>Pseudomonadati</taxon>
        <taxon>Pseudomonadota</taxon>
        <taxon>Gammaproteobacteria</taxon>
        <taxon>Vibrionales</taxon>
        <taxon>Vibrionaceae</taxon>
        <taxon>Photobacterium</taxon>
    </lineage>
</organism>
<dbReference type="PROSITE" id="PS51257">
    <property type="entry name" value="PROKAR_LIPOPROTEIN"/>
    <property type="match status" value="1"/>
</dbReference>
<dbReference type="Pfam" id="PF06180">
    <property type="entry name" value="CbiK"/>
    <property type="match status" value="1"/>
</dbReference>
<reference evidence="1" key="1">
    <citation type="submission" date="2023-07" db="EMBL/GenBank/DDBJ databases">
        <title>Genome content predicts the carbon catabolic preferences of heterotrophic bacteria.</title>
        <authorList>
            <person name="Gralka M."/>
        </authorList>
    </citation>
    <scope>NUCLEOTIDE SEQUENCE</scope>
    <source>
        <strain evidence="1">G2M05</strain>
    </source>
</reference>
<dbReference type="RefSeq" id="WP_303498759.1">
    <property type="nucleotide sequence ID" value="NZ_JAUOPU010000005.1"/>
</dbReference>
<dbReference type="GO" id="GO:0016852">
    <property type="term" value="F:sirohydrochlorin cobaltochelatase activity"/>
    <property type="evidence" value="ECO:0007669"/>
    <property type="project" value="InterPro"/>
</dbReference>
<dbReference type="InterPro" id="IPR010388">
    <property type="entry name" value="Anaerobic_Co-chelatase"/>
</dbReference>
<protein>
    <submittedName>
        <fullName evidence="1">Sirohydrochlorin cobaltochelatase</fullName>
    </submittedName>
</protein>
<dbReference type="SUPFAM" id="SSF53800">
    <property type="entry name" value="Chelatase"/>
    <property type="match status" value="1"/>
</dbReference>
<evidence type="ECO:0000313" key="1">
    <source>
        <dbReference type="EMBL" id="MDO6542272.1"/>
    </source>
</evidence>
<dbReference type="Gene3D" id="3.40.50.1400">
    <property type="match status" value="2"/>
</dbReference>
<dbReference type="AlphaFoldDB" id="A0AAW7Y1V1"/>
<sequence length="317" mass="35340">MKRLRHYNQGTAIVLSCFGSVVEQQRYVKLQQHISELYPDCHVRMATSSKMVIKKLAGKGEMCQSLPQVLADLDTQGYQHILVVSCYLFPTDEHLYLTKIVDGFKQFSLSRIGQTPAIMHHSQLATKLLGALHQRFPVDQGCNLYIHHGAPLLDNPGHQAIHYCDSLLTKISKRNFTCSLEGAWPFGLLIDSLSEEMKQACQPMIVNGEKPKLRLVPLLLVSGNHFENDLASIKGQLDADFEVQVAEPVQYAAANSFETVNDKANEPLNDKANKKFCMLDVPELIEIIEKQIAEGLIKIGAPERALQIIGTAEVNHG</sequence>
<dbReference type="GO" id="GO:0019251">
    <property type="term" value="P:anaerobic cobalamin biosynthetic process"/>
    <property type="evidence" value="ECO:0007669"/>
    <property type="project" value="InterPro"/>
</dbReference>
<name>A0AAW7Y1V1_9GAMM</name>